<keyword evidence="2" id="KW-0813">Transport</keyword>
<dbReference type="SUPFAM" id="SSF103473">
    <property type="entry name" value="MFS general substrate transporter"/>
    <property type="match status" value="1"/>
</dbReference>
<keyword evidence="4 6" id="KW-1133">Transmembrane helix</keyword>
<keyword evidence="9" id="KW-1185">Reference proteome</keyword>
<organism evidence="8 9">
    <name type="scientific">Bondarzewia mesenterica</name>
    <dbReference type="NCBI Taxonomy" id="1095465"/>
    <lineage>
        <taxon>Eukaryota</taxon>
        <taxon>Fungi</taxon>
        <taxon>Dikarya</taxon>
        <taxon>Basidiomycota</taxon>
        <taxon>Agaricomycotina</taxon>
        <taxon>Agaricomycetes</taxon>
        <taxon>Russulales</taxon>
        <taxon>Bondarzewiaceae</taxon>
        <taxon>Bondarzewia</taxon>
    </lineage>
</organism>
<feature type="transmembrane region" description="Helical" evidence="6">
    <location>
        <begin position="159"/>
        <end position="186"/>
    </location>
</feature>
<evidence type="ECO:0000256" key="1">
    <source>
        <dbReference type="ARBA" id="ARBA00004141"/>
    </source>
</evidence>
<sequence length="526" mass="56938">MTSTLKESRSDETVAAITTENLKVVDLYDEGTVDPVYQAKARVLNQALQEIGMGKYQVCFPTSVGDYSWLLDLDGFPLVLTRNSDSIWPLLTGLILSPVISEFHFNGPFLSLAANIGLLVGAVLWSFGCDIWGRKWSFNLTLLIASVFGIAAGGSPNFVALACLVAILSVGVGGNMPVDSAVFLDFVPGSHQYLLTVLSVWWAIGQLLGSLIAWPLIANFSCAPTANTCTRAENMGWRYLLLTLGGLMLLLSLIRLFAFHLHESPRFLLGLGRDVEAVAVVRAIAEYNGTETRLSVEDLREAAKSAEEKQNAEVRRWKVLSESSNWSMSHLRALFATRKMALSTSLLISLWGIIGLASTLYNSFLPYLLASRGARFDDATYYTTYRNQVILSMTGIPGAFLAGWAVEQPFIGRRGTLAISAGEAHGGVFVREHHRAQLAGAARVELWIMYGVLYAISPELFPAKDRGTGNGLVLTATRVFGVIAPVIALYANIDTVVPVYIAGGLIIGAGSLALLLPFEPQGKASI</sequence>
<dbReference type="Gene3D" id="1.20.1250.20">
    <property type="entry name" value="MFS general substrate transporter like domains"/>
    <property type="match status" value="1"/>
</dbReference>
<feature type="transmembrane region" description="Helical" evidence="6">
    <location>
        <begin position="193"/>
        <end position="217"/>
    </location>
</feature>
<dbReference type="InterPro" id="IPR020846">
    <property type="entry name" value="MFS_dom"/>
</dbReference>
<keyword evidence="5 6" id="KW-0472">Membrane</keyword>
<dbReference type="Pfam" id="PF00083">
    <property type="entry name" value="Sugar_tr"/>
    <property type="match status" value="1"/>
</dbReference>
<proteinExistence type="predicted"/>
<feature type="transmembrane region" description="Helical" evidence="6">
    <location>
        <begin position="472"/>
        <end position="493"/>
    </location>
</feature>
<protein>
    <recommendedName>
        <fullName evidence="7">Major facilitator superfamily (MFS) profile domain-containing protein</fullName>
    </recommendedName>
</protein>
<evidence type="ECO:0000259" key="7">
    <source>
        <dbReference type="PROSITE" id="PS50850"/>
    </source>
</evidence>
<comment type="caution">
    <text evidence="8">The sequence shown here is derived from an EMBL/GenBank/DDBJ whole genome shotgun (WGS) entry which is preliminary data.</text>
</comment>
<evidence type="ECO:0000256" key="5">
    <source>
        <dbReference type="ARBA" id="ARBA00023136"/>
    </source>
</evidence>
<dbReference type="InterPro" id="IPR005828">
    <property type="entry name" value="MFS_sugar_transport-like"/>
</dbReference>
<reference evidence="8 9" key="1">
    <citation type="submission" date="2019-02" db="EMBL/GenBank/DDBJ databases">
        <title>Genome sequencing of the rare red list fungi Bondarzewia mesenterica.</title>
        <authorList>
            <person name="Buettner E."/>
            <person name="Kellner H."/>
        </authorList>
    </citation>
    <scope>NUCLEOTIDE SEQUENCE [LARGE SCALE GENOMIC DNA]</scope>
    <source>
        <strain evidence="8 9">DSM 108281</strain>
    </source>
</reference>
<feature type="transmembrane region" description="Helical" evidence="6">
    <location>
        <begin position="499"/>
        <end position="518"/>
    </location>
</feature>
<dbReference type="InterPro" id="IPR036259">
    <property type="entry name" value="MFS_trans_sf"/>
</dbReference>
<feature type="domain" description="Major facilitator superfamily (MFS) profile" evidence="7">
    <location>
        <begin position="58"/>
        <end position="521"/>
    </location>
</feature>
<feature type="transmembrane region" description="Helical" evidence="6">
    <location>
        <begin position="346"/>
        <end position="369"/>
    </location>
</feature>
<dbReference type="GO" id="GO:0022857">
    <property type="term" value="F:transmembrane transporter activity"/>
    <property type="evidence" value="ECO:0007669"/>
    <property type="project" value="InterPro"/>
</dbReference>
<evidence type="ECO:0000256" key="2">
    <source>
        <dbReference type="ARBA" id="ARBA00022448"/>
    </source>
</evidence>
<gene>
    <name evidence="8" type="ORF">EW146_g4677</name>
</gene>
<feature type="transmembrane region" description="Helical" evidence="6">
    <location>
        <begin position="237"/>
        <end position="258"/>
    </location>
</feature>
<dbReference type="OrthoDB" id="3936150at2759"/>
<keyword evidence="3 6" id="KW-0812">Transmembrane</keyword>
<dbReference type="AlphaFoldDB" id="A0A4V3XF21"/>
<evidence type="ECO:0000256" key="3">
    <source>
        <dbReference type="ARBA" id="ARBA00022692"/>
    </source>
</evidence>
<feature type="transmembrane region" description="Helical" evidence="6">
    <location>
        <begin position="389"/>
        <end position="406"/>
    </location>
</feature>
<dbReference type="Proteomes" id="UP000310158">
    <property type="component" value="Unassembled WGS sequence"/>
</dbReference>
<name>A0A4V3XF21_9AGAM</name>
<evidence type="ECO:0000313" key="8">
    <source>
        <dbReference type="EMBL" id="THH15873.1"/>
    </source>
</evidence>
<evidence type="ECO:0000256" key="4">
    <source>
        <dbReference type="ARBA" id="ARBA00022989"/>
    </source>
</evidence>
<dbReference type="PANTHER" id="PTHR23511">
    <property type="entry name" value="SYNAPTIC VESICLE GLYCOPROTEIN 2"/>
    <property type="match status" value="1"/>
</dbReference>
<dbReference type="GO" id="GO:0016020">
    <property type="term" value="C:membrane"/>
    <property type="evidence" value="ECO:0007669"/>
    <property type="project" value="UniProtKB-SubCell"/>
</dbReference>
<accession>A0A4V3XF21</accession>
<evidence type="ECO:0000313" key="9">
    <source>
        <dbReference type="Proteomes" id="UP000310158"/>
    </source>
</evidence>
<dbReference type="PROSITE" id="PS50850">
    <property type="entry name" value="MFS"/>
    <property type="match status" value="1"/>
</dbReference>
<dbReference type="PANTHER" id="PTHR23511:SF12">
    <property type="entry name" value="TRANSPORTER, PUTATIVE (AFU_ORTHOLOGUE AFUA_7G01740)-RELATED"/>
    <property type="match status" value="1"/>
</dbReference>
<evidence type="ECO:0000256" key="6">
    <source>
        <dbReference type="SAM" id="Phobius"/>
    </source>
</evidence>
<dbReference type="EMBL" id="SGPL01000186">
    <property type="protein sequence ID" value="THH15873.1"/>
    <property type="molecule type" value="Genomic_DNA"/>
</dbReference>
<feature type="transmembrane region" description="Helical" evidence="6">
    <location>
        <begin position="109"/>
        <end position="129"/>
    </location>
</feature>
<comment type="subcellular location">
    <subcellularLocation>
        <location evidence="1">Membrane</location>
        <topology evidence="1">Multi-pass membrane protein</topology>
    </subcellularLocation>
</comment>